<feature type="region of interest" description="Disordered" evidence="2">
    <location>
        <begin position="595"/>
        <end position="729"/>
    </location>
</feature>
<reference evidence="3" key="2">
    <citation type="journal article" date="2020" name="Nat. Commun.">
        <title>Large-scale genome sequencing of mycorrhizal fungi provides insights into the early evolution of symbiotic traits.</title>
        <authorList>
            <person name="Miyauchi S."/>
            <person name="Kiss E."/>
            <person name="Kuo A."/>
            <person name="Drula E."/>
            <person name="Kohler A."/>
            <person name="Sanchez-Garcia M."/>
            <person name="Morin E."/>
            <person name="Andreopoulos B."/>
            <person name="Barry K.W."/>
            <person name="Bonito G."/>
            <person name="Buee M."/>
            <person name="Carver A."/>
            <person name="Chen C."/>
            <person name="Cichocki N."/>
            <person name="Clum A."/>
            <person name="Culley D."/>
            <person name="Crous P.W."/>
            <person name="Fauchery L."/>
            <person name="Girlanda M."/>
            <person name="Hayes R.D."/>
            <person name="Keri Z."/>
            <person name="LaButti K."/>
            <person name="Lipzen A."/>
            <person name="Lombard V."/>
            <person name="Magnuson J."/>
            <person name="Maillard F."/>
            <person name="Murat C."/>
            <person name="Nolan M."/>
            <person name="Ohm R.A."/>
            <person name="Pangilinan J."/>
            <person name="Pereira M.F."/>
            <person name="Perotto S."/>
            <person name="Peter M."/>
            <person name="Pfister S."/>
            <person name="Riley R."/>
            <person name="Sitrit Y."/>
            <person name="Stielow J.B."/>
            <person name="Szollosi G."/>
            <person name="Zifcakova L."/>
            <person name="Stursova M."/>
            <person name="Spatafora J.W."/>
            <person name="Tedersoo L."/>
            <person name="Vaario L.M."/>
            <person name="Yamada A."/>
            <person name="Yan M."/>
            <person name="Wang P."/>
            <person name="Xu J."/>
            <person name="Bruns T."/>
            <person name="Baldrian P."/>
            <person name="Vilgalys R."/>
            <person name="Dunand C."/>
            <person name="Henrissat B."/>
            <person name="Grigoriev I.V."/>
            <person name="Hibbett D."/>
            <person name="Nagy L.G."/>
            <person name="Martin F.M."/>
        </authorList>
    </citation>
    <scope>NUCLEOTIDE SEQUENCE</scope>
    <source>
        <strain evidence="3">Prilba</strain>
    </source>
</reference>
<evidence type="ECO:0000256" key="2">
    <source>
        <dbReference type="SAM" id="MobiDB-lite"/>
    </source>
</evidence>
<feature type="region of interest" description="Disordered" evidence="2">
    <location>
        <begin position="156"/>
        <end position="183"/>
    </location>
</feature>
<keyword evidence="1" id="KW-0175">Coiled coil</keyword>
<dbReference type="Proteomes" id="UP000759537">
    <property type="component" value="Unassembled WGS sequence"/>
</dbReference>
<dbReference type="OrthoDB" id="2563191at2759"/>
<feature type="compositionally biased region" description="Acidic residues" evidence="2">
    <location>
        <begin position="708"/>
        <end position="721"/>
    </location>
</feature>
<feature type="compositionally biased region" description="Low complexity" evidence="2">
    <location>
        <begin position="682"/>
        <end position="691"/>
    </location>
</feature>
<protein>
    <submittedName>
        <fullName evidence="3">Uncharacterized protein</fullName>
    </submittedName>
</protein>
<feature type="region of interest" description="Disordered" evidence="2">
    <location>
        <begin position="327"/>
        <end position="362"/>
    </location>
</feature>
<evidence type="ECO:0000313" key="4">
    <source>
        <dbReference type="Proteomes" id="UP000759537"/>
    </source>
</evidence>
<feature type="region of interest" description="Disordered" evidence="2">
    <location>
        <begin position="393"/>
        <end position="533"/>
    </location>
</feature>
<feature type="region of interest" description="Disordered" evidence="2">
    <location>
        <begin position="548"/>
        <end position="581"/>
    </location>
</feature>
<feature type="coiled-coil region" evidence="1">
    <location>
        <begin position="210"/>
        <end position="245"/>
    </location>
</feature>
<sequence length="753" mass="81084">MSSNYACPCLNVQLRALSPPSSSSPPPPSHPDYQPVYVGQDGISIVHPHLTLRSRTHAKPQSDSNPLLHRHTSLTCLICRLSVYRVLQLIPPDLDATEGPILPTEEWVEHQVLQSGSGWIELAKQCLTDGSVALFQSSKAYSPVFRVVLPTSLVPIPPPPPSHSTSRPSSSESRQPDSPLKVLPPLSPLFPPAPFIPSHPTFDHLSAVALQRSDQLRKNAEERLLQLVQACVSEIEKEEEELRRQVQLLWSAFREAESVLVQETPDKRSATNDSVVPASLSHVGQESKRISPVTVSDFVPVSTVRLPSPTHELHPSALSTSLAVSSFHHPRASGEERRSASPIAVTLSSPLPTSPTLVGSVNYRDPVRRDMNENKDIATSFKYVVDMEAERSAHTKQYQSLSNVKSPRVNMKLTGNPNPTDSDGAAEHSEPLAGPSASKNKEPPEGLSSPSGSKGKRKVTFDIKPVVPGGESGAQVDGAPGEASIFELEDDNSDASERDPLDGLTLTLRDPVDSPTRPYRQSRSGGGPALPHILQTLRPTSLPATVALRASDFSQPESPSQKTVAPPHTTEDTSSVYKALSPRDQELARLVNVTTPSHRNAWKGDSQSWKLFGSGSAGDASPESLDSEADSPHSVEPNGKNALFNSGVSASLPISIALTPRDHTEDGSLGESDAKPEPALTSASYRKASYAARDRSRSLDPGALDFEAVGDDENIEGDDGDTGSLSRGRRRALRILQARSELPAEGMWRSLAS</sequence>
<reference evidence="3" key="1">
    <citation type="submission" date="2019-10" db="EMBL/GenBank/DDBJ databases">
        <authorList>
            <consortium name="DOE Joint Genome Institute"/>
            <person name="Kuo A."/>
            <person name="Miyauchi S."/>
            <person name="Kiss E."/>
            <person name="Drula E."/>
            <person name="Kohler A."/>
            <person name="Sanchez-Garcia M."/>
            <person name="Andreopoulos B."/>
            <person name="Barry K.W."/>
            <person name="Bonito G."/>
            <person name="Buee M."/>
            <person name="Carver A."/>
            <person name="Chen C."/>
            <person name="Cichocki N."/>
            <person name="Clum A."/>
            <person name="Culley D."/>
            <person name="Crous P.W."/>
            <person name="Fauchery L."/>
            <person name="Girlanda M."/>
            <person name="Hayes R."/>
            <person name="Keri Z."/>
            <person name="LaButti K."/>
            <person name="Lipzen A."/>
            <person name="Lombard V."/>
            <person name="Magnuson J."/>
            <person name="Maillard F."/>
            <person name="Morin E."/>
            <person name="Murat C."/>
            <person name="Nolan M."/>
            <person name="Ohm R."/>
            <person name="Pangilinan J."/>
            <person name="Pereira M."/>
            <person name="Perotto S."/>
            <person name="Peter M."/>
            <person name="Riley R."/>
            <person name="Sitrit Y."/>
            <person name="Stielow B."/>
            <person name="Szollosi G."/>
            <person name="Zifcakova L."/>
            <person name="Stursova M."/>
            <person name="Spatafora J.W."/>
            <person name="Tedersoo L."/>
            <person name="Vaario L.-M."/>
            <person name="Yamada A."/>
            <person name="Yan M."/>
            <person name="Wang P."/>
            <person name="Xu J."/>
            <person name="Bruns T."/>
            <person name="Baldrian P."/>
            <person name="Vilgalys R."/>
            <person name="Henrissat B."/>
            <person name="Grigoriev I.V."/>
            <person name="Hibbett D."/>
            <person name="Nagy L.G."/>
            <person name="Martin F.M."/>
        </authorList>
    </citation>
    <scope>NUCLEOTIDE SEQUENCE</scope>
    <source>
        <strain evidence="3">Prilba</strain>
    </source>
</reference>
<name>A0A9P5TC32_9AGAM</name>
<feature type="compositionally biased region" description="Low complexity" evidence="2">
    <location>
        <begin position="346"/>
        <end position="357"/>
    </location>
</feature>
<evidence type="ECO:0000313" key="3">
    <source>
        <dbReference type="EMBL" id="KAF8484739.1"/>
    </source>
</evidence>
<feature type="compositionally biased region" description="Basic and acidic residues" evidence="2">
    <location>
        <begin position="660"/>
        <end position="676"/>
    </location>
</feature>
<keyword evidence="4" id="KW-1185">Reference proteome</keyword>
<evidence type="ECO:0000256" key="1">
    <source>
        <dbReference type="SAM" id="Coils"/>
    </source>
</evidence>
<organism evidence="3 4">
    <name type="scientific">Russula ochroleuca</name>
    <dbReference type="NCBI Taxonomy" id="152965"/>
    <lineage>
        <taxon>Eukaryota</taxon>
        <taxon>Fungi</taxon>
        <taxon>Dikarya</taxon>
        <taxon>Basidiomycota</taxon>
        <taxon>Agaricomycotina</taxon>
        <taxon>Agaricomycetes</taxon>
        <taxon>Russulales</taxon>
        <taxon>Russulaceae</taxon>
        <taxon>Russula</taxon>
    </lineage>
</organism>
<dbReference type="AlphaFoldDB" id="A0A9P5TC32"/>
<feature type="compositionally biased region" description="Polar residues" evidence="2">
    <location>
        <begin position="395"/>
        <end position="405"/>
    </location>
</feature>
<feature type="compositionally biased region" description="Low complexity" evidence="2">
    <location>
        <begin position="163"/>
        <end position="183"/>
    </location>
</feature>
<dbReference type="EMBL" id="WHVB01000003">
    <property type="protein sequence ID" value="KAF8484739.1"/>
    <property type="molecule type" value="Genomic_DNA"/>
</dbReference>
<feature type="compositionally biased region" description="Polar residues" evidence="2">
    <location>
        <begin position="552"/>
        <end position="563"/>
    </location>
</feature>
<gene>
    <name evidence="3" type="ORF">DFH94DRAFT_245763</name>
</gene>
<comment type="caution">
    <text evidence="3">The sequence shown here is derived from an EMBL/GenBank/DDBJ whole genome shotgun (WGS) entry which is preliminary data.</text>
</comment>
<accession>A0A9P5TC32</accession>
<proteinExistence type="predicted"/>